<dbReference type="Pfam" id="PF00132">
    <property type="entry name" value="Hexapep"/>
    <property type="match status" value="1"/>
</dbReference>
<dbReference type="EMBL" id="JBFNFH010000029">
    <property type="protein sequence ID" value="MFM1525683.1"/>
    <property type="molecule type" value="Genomic_DNA"/>
</dbReference>
<evidence type="ECO:0000313" key="3">
    <source>
        <dbReference type="EMBL" id="MFM1525683.1"/>
    </source>
</evidence>
<dbReference type="InterPro" id="IPR035905">
    <property type="entry name" value="Barstar-like_sf"/>
</dbReference>
<dbReference type="SUPFAM" id="SSF51161">
    <property type="entry name" value="Trimeric LpxA-like enzymes"/>
    <property type="match status" value="1"/>
</dbReference>
<dbReference type="Gene3D" id="2.160.10.10">
    <property type="entry name" value="Hexapeptide repeat proteins"/>
    <property type="match status" value="1"/>
</dbReference>
<dbReference type="InterPro" id="IPR011004">
    <property type="entry name" value="Trimer_LpxA-like_sf"/>
</dbReference>
<protein>
    <submittedName>
        <fullName evidence="3">Barstar family protein</fullName>
    </submittedName>
</protein>
<reference evidence="3 4" key="1">
    <citation type="journal article" date="2024" name="Front. Microbiol.">
        <title>Pangenomic and biochemical analyses of Helcococcus ovis reveal widespread tetracycline resistance and a novel bacterial species, Helcococcus bovis.</title>
        <authorList>
            <person name="Cunha F."/>
            <person name="Zhai Y."/>
            <person name="Casaro S."/>
            <person name="Jones K.L."/>
            <person name="Hernandez M."/>
            <person name="Bisinotto R.S."/>
            <person name="Kariyawasam S."/>
            <person name="Brown M.B."/>
            <person name="Phillips A."/>
            <person name="Jeong K.C."/>
            <person name="Galvao K.N."/>
        </authorList>
    </citation>
    <scope>NUCLEOTIDE SEQUENCE [LARGE SCALE GENOMIC DNA]</scope>
    <source>
        <strain evidence="3 4">KG197</strain>
    </source>
</reference>
<evidence type="ECO:0000313" key="4">
    <source>
        <dbReference type="Proteomes" id="UP001629536"/>
    </source>
</evidence>
<dbReference type="InterPro" id="IPR047324">
    <property type="entry name" value="LbH_gamma_CA-like"/>
</dbReference>
<dbReference type="CDD" id="cd04645">
    <property type="entry name" value="LbH_gamma_CA_like"/>
    <property type="match status" value="1"/>
</dbReference>
<dbReference type="RefSeq" id="WP_408105724.1">
    <property type="nucleotide sequence ID" value="NZ_JBFNFH010000029.1"/>
</dbReference>
<dbReference type="InterPro" id="IPR050484">
    <property type="entry name" value="Transf_Hexapept/Carb_Anhydrase"/>
</dbReference>
<dbReference type="PANTHER" id="PTHR13061:SF29">
    <property type="entry name" value="GAMMA CARBONIC ANHYDRASE-LIKE 1, MITOCHONDRIAL-RELATED"/>
    <property type="match status" value="1"/>
</dbReference>
<evidence type="ECO:0000259" key="2">
    <source>
        <dbReference type="Pfam" id="PF01337"/>
    </source>
</evidence>
<comment type="similarity">
    <text evidence="1">Belongs to the barstar family.</text>
</comment>
<sequence length="280" mass="30716">MNNIVLNGKDFTNKEKFHDIVKESFGLPGYYARNLDSLWDLLSEQDSLSVLIMNADMIQVNLGDYGKSVMKLFDDLNQLDGFKVDYIFAGCFKNDLNYANKDVIKKDNKKSKVKNLEGTQSEVHNSVFIAEGAQLVGNIEIGENSSVWYNATLRADYGKIVIGKNSNVQDNAVVHLSHDSDTIIGNNVTIGHSAIVHGAKLGDNVLVGMGSIVLDNSVIGENSIIGAGSLVTKNKEFPPKSLILGSPAKIIRELTDEEVTSIQKNADEYVNNAKKHKNNL</sequence>
<accession>A0ABW9FA58</accession>
<feature type="domain" description="Barstar (barnase inhibitor)" evidence="2">
    <location>
        <begin position="1"/>
        <end position="78"/>
    </location>
</feature>
<dbReference type="SUPFAM" id="SSF52038">
    <property type="entry name" value="Barstar-related"/>
    <property type="match status" value="1"/>
</dbReference>
<organism evidence="3 4">
    <name type="scientific">Helcococcus bovis</name>
    <dbReference type="NCBI Taxonomy" id="3153252"/>
    <lineage>
        <taxon>Bacteria</taxon>
        <taxon>Bacillati</taxon>
        <taxon>Bacillota</taxon>
        <taxon>Tissierellia</taxon>
        <taxon>Tissierellales</taxon>
        <taxon>Peptoniphilaceae</taxon>
        <taxon>Helcococcus</taxon>
    </lineage>
</organism>
<dbReference type="Pfam" id="PF01337">
    <property type="entry name" value="Barstar"/>
    <property type="match status" value="1"/>
</dbReference>
<dbReference type="InterPro" id="IPR001451">
    <property type="entry name" value="Hexapep"/>
</dbReference>
<keyword evidence="4" id="KW-1185">Reference proteome</keyword>
<dbReference type="InterPro" id="IPR000468">
    <property type="entry name" value="Barstar"/>
</dbReference>
<dbReference type="Proteomes" id="UP001629536">
    <property type="component" value="Unassembled WGS sequence"/>
</dbReference>
<proteinExistence type="inferred from homology"/>
<evidence type="ECO:0000256" key="1">
    <source>
        <dbReference type="ARBA" id="ARBA00006845"/>
    </source>
</evidence>
<gene>
    <name evidence="3" type="ORF">ABGF40_08445</name>
</gene>
<dbReference type="PANTHER" id="PTHR13061">
    <property type="entry name" value="DYNACTIN SUBUNIT P25"/>
    <property type="match status" value="1"/>
</dbReference>
<dbReference type="Gene3D" id="3.30.370.10">
    <property type="entry name" value="Barstar-like"/>
    <property type="match status" value="1"/>
</dbReference>
<comment type="caution">
    <text evidence="3">The sequence shown here is derived from an EMBL/GenBank/DDBJ whole genome shotgun (WGS) entry which is preliminary data.</text>
</comment>
<name>A0ABW9FA58_9FIRM</name>